<dbReference type="Ensembl" id="ENSDCDT00010000821.1">
    <property type="protein sequence ID" value="ENSDCDP00010000790.1"/>
    <property type="gene ID" value="ENSDCDG00010000441.1"/>
</dbReference>
<protein>
    <submittedName>
        <fullName evidence="1">Uncharacterized protein</fullName>
    </submittedName>
</protein>
<gene>
    <name evidence="1" type="primary">NUTF2</name>
</gene>
<proteinExistence type="predicted"/>
<evidence type="ECO:0000313" key="2">
    <source>
        <dbReference type="Proteomes" id="UP000694580"/>
    </source>
</evidence>
<dbReference type="Proteomes" id="UP000694580">
    <property type="component" value="Chromosome 1"/>
</dbReference>
<dbReference type="PANTHER" id="PTHR34488:SF1">
    <property type="entry name" value="SI:CH211-245H14.1-RELATED"/>
    <property type="match status" value="1"/>
</dbReference>
<keyword evidence="2" id="KW-1185">Reference proteome</keyword>
<name>A0AAY3ZYW5_9TELE</name>
<sequence>MDQIPHSFRISHRTSGGTESEEKCDVVLAFCLIVSRAGTDIQAALAAIKVILVVMHHTFDPDHVVPQSSRFIKRENILITVDCLFHEDQGLLRSQQNDAAFTQIQHGLAQLVNMILCHIKSWTSEIQTSCSFGLARQVIWSDDWT</sequence>
<reference evidence="1 2" key="1">
    <citation type="submission" date="2020-06" db="EMBL/GenBank/DDBJ databases">
        <authorList>
            <consortium name="Wellcome Sanger Institute Data Sharing"/>
        </authorList>
    </citation>
    <scope>NUCLEOTIDE SEQUENCE [LARGE SCALE GENOMIC DNA]</scope>
</reference>
<evidence type="ECO:0000313" key="1">
    <source>
        <dbReference type="Ensembl" id="ENSDCDP00010000790.1"/>
    </source>
</evidence>
<dbReference type="PANTHER" id="PTHR34488">
    <property type="entry name" value="SI:CH211-245H14.1-RELATED"/>
    <property type="match status" value="1"/>
</dbReference>
<reference evidence="1" key="2">
    <citation type="submission" date="2025-08" db="UniProtKB">
        <authorList>
            <consortium name="Ensembl"/>
        </authorList>
    </citation>
    <scope>IDENTIFICATION</scope>
</reference>
<dbReference type="GeneTree" id="ENSGT00940000164220"/>
<organism evidence="1 2">
    <name type="scientific">Denticeps clupeoides</name>
    <name type="common">denticle herring</name>
    <dbReference type="NCBI Taxonomy" id="299321"/>
    <lineage>
        <taxon>Eukaryota</taxon>
        <taxon>Metazoa</taxon>
        <taxon>Chordata</taxon>
        <taxon>Craniata</taxon>
        <taxon>Vertebrata</taxon>
        <taxon>Euteleostomi</taxon>
        <taxon>Actinopterygii</taxon>
        <taxon>Neopterygii</taxon>
        <taxon>Teleostei</taxon>
        <taxon>Clupei</taxon>
        <taxon>Clupeiformes</taxon>
        <taxon>Denticipitoidei</taxon>
        <taxon>Denticipitidae</taxon>
        <taxon>Denticeps</taxon>
    </lineage>
</organism>
<accession>A0AAY3ZYW5</accession>
<reference evidence="1" key="3">
    <citation type="submission" date="2025-09" db="UniProtKB">
        <authorList>
            <consortium name="Ensembl"/>
        </authorList>
    </citation>
    <scope>IDENTIFICATION</scope>
</reference>
<dbReference type="AlphaFoldDB" id="A0AAY3ZYW5"/>